<dbReference type="EMBL" id="CP033066">
    <property type="protein sequence ID" value="AYM88488.1"/>
    <property type="molecule type" value="Genomic_DNA"/>
</dbReference>
<organism evidence="1 2">
    <name type="scientific">Pseudoalteromonas agarivorans</name>
    <dbReference type="NCBI Taxonomy" id="176102"/>
    <lineage>
        <taxon>Bacteria</taxon>
        <taxon>Pseudomonadati</taxon>
        <taxon>Pseudomonadota</taxon>
        <taxon>Gammaproteobacteria</taxon>
        <taxon>Alteromonadales</taxon>
        <taxon>Pseudoalteromonadaceae</taxon>
        <taxon>Pseudoalteromonas</taxon>
    </lineage>
</organism>
<dbReference type="Proteomes" id="UP000279995">
    <property type="component" value="Chromosome II"/>
</dbReference>
<dbReference type="RefSeq" id="WP_121638399.1">
    <property type="nucleotide sequence ID" value="NZ_CP033066.1"/>
</dbReference>
<reference evidence="1 2" key="1">
    <citation type="submission" date="2018-10" db="EMBL/GenBank/DDBJ databases">
        <title>Complete Genome Sequence and Transcriptomic Profiles of a Marine Bacterium, Pseudoalteromonas agarivorans Hao 2018.</title>
        <authorList>
            <person name="Hao L."/>
        </authorList>
    </citation>
    <scope>NUCLEOTIDE SEQUENCE [LARGE SCALE GENOMIC DNA]</scope>
    <source>
        <strain evidence="1 2">Hao 2018</strain>
    </source>
</reference>
<evidence type="ECO:0000313" key="1">
    <source>
        <dbReference type="EMBL" id="AYM88488.1"/>
    </source>
</evidence>
<sequence>MNHKAYIALGNYLQVYGEFIPLRCDKELILFNPLVFEEDEFLTEKAYLNGIEDGLKSLSFKSDKHLVFKSCIQGGTALYCNAEFKSLINENNLSGLSFNSDLVSIFA</sequence>
<name>A0AAD0U1P8_9GAMM</name>
<dbReference type="AlphaFoldDB" id="A0AAD0U1P8"/>
<accession>A0AAD0U1P8</accession>
<gene>
    <name evidence="1" type="ORF">D9T18_17505</name>
</gene>
<evidence type="ECO:0000313" key="2">
    <source>
        <dbReference type="Proteomes" id="UP000279995"/>
    </source>
</evidence>
<protein>
    <submittedName>
        <fullName evidence="1">Uncharacterized protein</fullName>
    </submittedName>
</protein>
<proteinExistence type="predicted"/>